<dbReference type="AlphaFoldDB" id="A0A643EZB1"/>
<accession>A0A643EZB1</accession>
<evidence type="ECO:0000313" key="1">
    <source>
        <dbReference type="EMBL" id="KAB0571257.1"/>
    </source>
</evidence>
<protein>
    <submittedName>
        <fullName evidence="1">Uncharacterized protein</fullName>
    </submittedName>
</protein>
<dbReference type="RefSeq" id="WP_128094321.1">
    <property type="nucleotide sequence ID" value="NZ_JBHEEN010000004.1"/>
</dbReference>
<name>A0A643EZB1_9HYPH</name>
<gene>
    <name evidence="1" type="ORF">F7Q93_11065</name>
</gene>
<reference evidence="1" key="1">
    <citation type="submission" date="2019-09" db="EMBL/GenBank/DDBJ databases">
        <title>Draft genome sequences of 48 bacterial type strains from the CCUG.</title>
        <authorList>
            <person name="Tunovic T."/>
            <person name="Pineiro-Iglesias B."/>
            <person name="Unosson C."/>
            <person name="Inganas E."/>
            <person name="Ohlen M."/>
            <person name="Cardew S."/>
            <person name="Jensie-Markopoulos S."/>
            <person name="Salva-Serra F."/>
            <person name="Jaen-Luchoro D."/>
            <person name="Karlsson R."/>
            <person name="Svensson-Stadler L."/>
            <person name="Chun J."/>
            <person name="Moore E."/>
        </authorList>
    </citation>
    <scope>NUCLEOTIDE SEQUENCE</scope>
    <source>
        <strain evidence="1">CCUG 50899</strain>
    </source>
</reference>
<proteinExistence type="predicted"/>
<organism evidence="1">
    <name type="scientific">Brucella pituitosa</name>
    <dbReference type="NCBI Taxonomy" id="571256"/>
    <lineage>
        <taxon>Bacteria</taxon>
        <taxon>Pseudomonadati</taxon>
        <taxon>Pseudomonadota</taxon>
        <taxon>Alphaproteobacteria</taxon>
        <taxon>Hyphomicrobiales</taxon>
        <taxon>Brucellaceae</taxon>
        <taxon>Brucella/Ochrobactrum group</taxon>
        <taxon>Brucella</taxon>
    </lineage>
</organism>
<comment type="caution">
    <text evidence="1">The sequence shown here is derived from an EMBL/GenBank/DDBJ whole genome shotgun (WGS) entry which is preliminary data.</text>
</comment>
<sequence length="61" mass="6995">MTTAVQFPYLYRWNRQGRKGQPCAVDVRAKVMNSCLVRFPDGYTMVTSRNALARRKDIGAE</sequence>
<dbReference type="EMBL" id="VZPE01000004">
    <property type="protein sequence ID" value="KAB0571257.1"/>
    <property type="molecule type" value="Genomic_DNA"/>
</dbReference>